<keyword evidence="1" id="KW-0175">Coiled coil</keyword>
<evidence type="ECO:0000256" key="2">
    <source>
        <dbReference type="SAM" id="MobiDB-lite"/>
    </source>
</evidence>
<dbReference type="Proteomes" id="UP001497516">
    <property type="component" value="Chromosome 2"/>
</dbReference>
<evidence type="ECO:0000256" key="1">
    <source>
        <dbReference type="SAM" id="Coils"/>
    </source>
</evidence>
<keyword evidence="4" id="KW-1185">Reference proteome</keyword>
<proteinExistence type="predicted"/>
<sequence>MEQIARVPERSFPEMDPHIQAMAQTDFSFPRETEDTLRSIKKHIEVIEKACAQFSQDNLYASIQVEEEEEEGNHEDVEEHTEIVTESSHDNHDQVYPLVVDHNCPHFRSDMLGPSEEMQDDLIEEITWKFALQSVLEEEERERVREEVVEDEEEIKEEEVLDLFQEERPHFEERRGFEEAIGVQAKDEVEVEQACSCPMLHVISPPNFEELFGKDPFAMSLCHTKTISTSIPLGGCDSGQSMISYLVWGNETRANAKERSREWRLHLPQGHEPSSSPITSPACDLRLHIINENLNFKEVLGWTET</sequence>
<protein>
    <submittedName>
        <fullName evidence="3">Uncharacterized protein</fullName>
    </submittedName>
</protein>
<feature type="coiled-coil region" evidence="1">
    <location>
        <begin position="134"/>
        <end position="161"/>
    </location>
</feature>
<evidence type="ECO:0000313" key="4">
    <source>
        <dbReference type="Proteomes" id="UP001497516"/>
    </source>
</evidence>
<organism evidence="3 4">
    <name type="scientific">Linum trigynum</name>
    <dbReference type="NCBI Taxonomy" id="586398"/>
    <lineage>
        <taxon>Eukaryota</taxon>
        <taxon>Viridiplantae</taxon>
        <taxon>Streptophyta</taxon>
        <taxon>Embryophyta</taxon>
        <taxon>Tracheophyta</taxon>
        <taxon>Spermatophyta</taxon>
        <taxon>Magnoliopsida</taxon>
        <taxon>eudicotyledons</taxon>
        <taxon>Gunneridae</taxon>
        <taxon>Pentapetalae</taxon>
        <taxon>rosids</taxon>
        <taxon>fabids</taxon>
        <taxon>Malpighiales</taxon>
        <taxon>Linaceae</taxon>
        <taxon>Linum</taxon>
    </lineage>
</organism>
<feature type="compositionally biased region" description="Basic and acidic residues" evidence="2">
    <location>
        <begin position="74"/>
        <end position="92"/>
    </location>
</feature>
<accession>A0AAV2D9Z9</accession>
<reference evidence="3 4" key="1">
    <citation type="submission" date="2024-04" db="EMBL/GenBank/DDBJ databases">
        <authorList>
            <person name="Fracassetti M."/>
        </authorList>
    </citation>
    <scope>NUCLEOTIDE SEQUENCE [LARGE SCALE GENOMIC DNA]</scope>
</reference>
<dbReference type="EMBL" id="OZ034815">
    <property type="protein sequence ID" value="CAL1370345.1"/>
    <property type="molecule type" value="Genomic_DNA"/>
</dbReference>
<feature type="region of interest" description="Disordered" evidence="2">
    <location>
        <begin position="66"/>
        <end position="92"/>
    </location>
</feature>
<dbReference type="AlphaFoldDB" id="A0AAV2D9Z9"/>
<gene>
    <name evidence="3" type="ORF">LTRI10_LOCUS12476</name>
</gene>
<name>A0AAV2D9Z9_9ROSI</name>
<evidence type="ECO:0000313" key="3">
    <source>
        <dbReference type="EMBL" id="CAL1370345.1"/>
    </source>
</evidence>